<protein>
    <recommendedName>
        <fullName evidence="3">DUF4846 domain-containing protein</fullName>
    </recommendedName>
</protein>
<proteinExistence type="predicted"/>
<dbReference type="Proteomes" id="UP000484164">
    <property type="component" value="Unassembled WGS sequence"/>
</dbReference>
<dbReference type="AlphaFoldDB" id="A0A6L3ZIJ9"/>
<evidence type="ECO:0000313" key="2">
    <source>
        <dbReference type="Proteomes" id="UP000484164"/>
    </source>
</evidence>
<name>A0A6L3ZIJ9_9FLAO</name>
<accession>A0A6L3ZIJ9</accession>
<comment type="caution">
    <text evidence="1">The sequence shown here is derived from an EMBL/GenBank/DDBJ whole genome shotgun (WGS) entry which is preliminary data.</text>
</comment>
<evidence type="ECO:0008006" key="3">
    <source>
        <dbReference type="Google" id="ProtNLM"/>
    </source>
</evidence>
<reference evidence="1 2" key="1">
    <citation type="submission" date="2019-10" db="EMBL/GenBank/DDBJ databases">
        <title>Genome sequence of Phaeocystidibacter marisrubri JCM30614 (type strain).</title>
        <authorList>
            <person name="Bowman J.P."/>
        </authorList>
    </citation>
    <scope>NUCLEOTIDE SEQUENCE [LARGE SCALE GENOMIC DNA]</scope>
    <source>
        <strain evidence="1 2">JCM 30614</strain>
    </source>
</reference>
<gene>
    <name evidence="1" type="ORF">F8C82_03210</name>
</gene>
<evidence type="ECO:0000313" key="1">
    <source>
        <dbReference type="EMBL" id="KAB2817419.1"/>
    </source>
</evidence>
<sequence length="291" mass="32877">MKRTALLFLPLAWSCAEPDASPSHAEFAALEVTQVEDDGFINPEGTTIRDRINAPEGYLRVWQDSTSFGAHLRYLPVRPDGSEVRYYDGTFKSNDGKYVAVVDLPIGTRDLHQCADAIMRLRAEYLWNQGRYSDIHFNFTNGFKADYVNWMRGQRISVDGNQVRWTAGDHVSNTSQDLWDYLEMVFAFAGSQSLQLELESVDPINMKIGNVLIQGGSPGHAVIVVDMVIHPKTGEQMFLLAQSYMPAQEIQVLSNPTDASISPWYKLNPEASIFTPEWTFEPTDLMQFPEE</sequence>
<dbReference type="InterPro" id="IPR032315">
    <property type="entry name" value="DUF4846"/>
</dbReference>
<dbReference type="Pfam" id="PF16138">
    <property type="entry name" value="DUF4846"/>
    <property type="match status" value="1"/>
</dbReference>
<dbReference type="RefSeq" id="WP_151691990.1">
    <property type="nucleotide sequence ID" value="NZ_BMGX01000002.1"/>
</dbReference>
<dbReference type="EMBL" id="WBVQ01000001">
    <property type="protein sequence ID" value="KAB2817419.1"/>
    <property type="molecule type" value="Genomic_DNA"/>
</dbReference>
<dbReference type="OrthoDB" id="5511471at2"/>
<organism evidence="1 2">
    <name type="scientific">Phaeocystidibacter marisrubri</name>
    <dbReference type="NCBI Taxonomy" id="1577780"/>
    <lineage>
        <taxon>Bacteria</taxon>
        <taxon>Pseudomonadati</taxon>
        <taxon>Bacteroidota</taxon>
        <taxon>Flavobacteriia</taxon>
        <taxon>Flavobacteriales</taxon>
        <taxon>Phaeocystidibacteraceae</taxon>
        <taxon>Phaeocystidibacter</taxon>
    </lineage>
</organism>
<keyword evidence="2" id="KW-1185">Reference proteome</keyword>